<proteinExistence type="inferred from homology"/>
<evidence type="ECO:0000313" key="9">
    <source>
        <dbReference type="EMBL" id="KOO28021.1"/>
    </source>
</evidence>
<dbReference type="EMBL" id="JWZX01002633">
    <property type="protein sequence ID" value="KOO28021.1"/>
    <property type="molecule type" value="Genomic_DNA"/>
</dbReference>
<dbReference type="Gene3D" id="1.20.1510.10">
    <property type="entry name" value="Cation efflux protein transmembrane domain"/>
    <property type="match status" value="1"/>
</dbReference>
<protein>
    <submittedName>
        <fullName evidence="9">Cation diffusion facilitator family transporter</fullName>
    </submittedName>
</protein>
<comment type="caution">
    <text evidence="9">The sequence shown here is derived from an EMBL/GenBank/DDBJ whole genome shotgun (WGS) entry which is preliminary data.</text>
</comment>
<gene>
    <name evidence="9" type="ORF">Ctob_004724</name>
</gene>
<accession>A0A0M0JN73</accession>
<evidence type="ECO:0000256" key="5">
    <source>
        <dbReference type="ARBA" id="ARBA00022989"/>
    </source>
</evidence>
<dbReference type="InterPro" id="IPR027470">
    <property type="entry name" value="Cation_efflux_CTD"/>
</dbReference>
<organism evidence="9 10">
    <name type="scientific">Chrysochromulina tobinii</name>
    <dbReference type="NCBI Taxonomy" id="1460289"/>
    <lineage>
        <taxon>Eukaryota</taxon>
        <taxon>Haptista</taxon>
        <taxon>Haptophyta</taxon>
        <taxon>Prymnesiophyceae</taxon>
        <taxon>Prymnesiales</taxon>
        <taxon>Chrysochromulinaceae</taxon>
        <taxon>Chrysochromulina</taxon>
    </lineage>
</organism>
<dbReference type="SUPFAM" id="SSF161111">
    <property type="entry name" value="Cation efflux protein transmembrane domain-like"/>
    <property type="match status" value="1"/>
</dbReference>
<evidence type="ECO:0000256" key="1">
    <source>
        <dbReference type="ARBA" id="ARBA00004141"/>
    </source>
</evidence>
<dbReference type="InterPro" id="IPR027469">
    <property type="entry name" value="Cation_efflux_TMD_sf"/>
</dbReference>
<evidence type="ECO:0000259" key="7">
    <source>
        <dbReference type="Pfam" id="PF01545"/>
    </source>
</evidence>
<dbReference type="InterPro" id="IPR036837">
    <property type="entry name" value="Cation_efflux_CTD_sf"/>
</dbReference>
<keyword evidence="5" id="KW-1133">Transmembrane helix</keyword>
<dbReference type="FunFam" id="1.20.1510.10:FF:000006">
    <property type="entry name" value="Divalent cation efflux transporter"/>
    <property type="match status" value="1"/>
</dbReference>
<dbReference type="Pfam" id="PF16916">
    <property type="entry name" value="ZT_dimer"/>
    <property type="match status" value="1"/>
</dbReference>
<dbReference type="SUPFAM" id="SSF160240">
    <property type="entry name" value="Cation efflux protein cytoplasmic domain-like"/>
    <property type="match status" value="2"/>
</dbReference>
<evidence type="ECO:0000256" key="6">
    <source>
        <dbReference type="ARBA" id="ARBA00023136"/>
    </source>
</evidence>
<evidence type="ECO:0000313" key="10">
    <source>
        <dbReference type="Proteomes" id="UP000037460"/>
    </source>
</evidence>
<dbReference type="AlphaFoldDB" id="A0A0M0JN73"/>
<sequence>MNALIAYSIISRHGSGSPTRSQQKKAEYEENGSRITWVGAWVNLFLGVFKAFAGVYGHSTAMIADAGHTFSDLFSDGLTLLSVRMSSLPADVDHPYGHGRFESVGSLAIGTLLMGVGGSFGASAIAALRAPAVAPLGSVALWAAIVSVVSKEALYQATAAVGRRVRSPVLLANAWHHRSDALSSVVAVVGIGGSMIGWRVLDPLAGLLVGLMVAWMGLRISLEALAQLTDTSDYGVMQAAGDAARAVVGVEHVDQVRSRTMGGSSLIDLAIRVDPRLSASSAHRLAEEARLAVLKEVPEVSEVLVHVDTSPHDVSCPLQTSRLAETRPHHVVEEDVAAKLCELPEVIEVSRVDVFYLPAGLAVEAHVRMHEHLTVTELRAVAKTGRQRLLATSPDLTDAAWLSLSDLRSE</sequence>
<dbReference type="NCBIfam" id="TIGR01297">
    <property type="entry name" value="CDF"/>
    <property type="match status" value="1"/>
</dbReference>
<evidence type="ECO:0000259" key="8">
    <source>
        <dbReference type="Pfam" id="PF16916"/>
    </source>
</evidence>
<feature type="domain" description="Cation efflux protein cytoplasmic" evidence="8">
    <location>
        <begin position="243"/>
        <end position="308"/>
    </location>
</feature>
<dbReference type="Proteomes" id="UP000037460">
    <property type="component" value="Unassembled WGS sequence"/>
</dbReference>
<keyword evidence="4" id="KW-0812">Transmembrane</keyword>
<keyword evidence="10" id="KW-1185">Reference proteome</keyword>
<comment type="similarity">
    <text evidence="2">Belongs to the cation diffusion facilitator (CDF) transporter (TC 2.A.4) family.</text>
</comment>
<dbReference type="InterPro" id="IPR002524">
    <property type="entry name" value="Cation_efflux"/>
</dbReference>
<keyword evidence="6" id="KW-0472">Membrane</keyword>
<dbReference type="Gene3D" id="3.30.70.1350">
    <property type="entry name" value="Cation efflux protein, cytoplasmic domain"/>
    <property type="match status" value="1"/>
</dbReference>
<dbReference type="Pfam" id="PF01545">
    <property type="entry name" value="Cation_efflux"/>
    <property type="match status" value="1"/>
</dbReference>
<dbReference type="PANTHER" id="PTHR43840">
    <property type="entry name" value="MITOCHONDRIAL METAL TRANSPORTER 1-RELATED"/>
    <property type="match status" value="1"/>
</dbReference>
<keyword evidence="3" id="KW-0813">Transport</keyword>
<feature type="domain" description="Cation efflux protein transmembrane" evidence="7">
    <location>
        <begin position="37"/>
        <end position="228"/>
    </location>
</feature>
<dbReference type="OrthoDB" id="435980at2759"/>
<dbReference type="GO" id="GO:0008324">
    <property type="term" value="F:monoatomic cation transmembrane transporter activity"/>
    <property type="evidence" value="ECO:0007669"/>
    <property type="project" value="InterPro"/>
</dbReference>
<dbReference type="InterPro" id="IPR058533">
    <property type="entry name" value="Cation_efflux_TM"/>
</dbReference>
<reference evidence="10" key="1">
    <citation type="journal article" date="2015" name="PLoS Genet.">
        <title>Genome Sequence and Transcriptome Analyses of Chrysochromulina tobin: Metabolic Tools for Enhanced Algal Fitness in the Prominent Order Prymnesiales (Haptophyceae).</title>
        <authorList>
            <person name="Hovde B.T."/>
            <person name="Deodato C.R."/>
            <person name="Hunsperger H.M."/>
            <person name="Ryken S.A."/>
            <person name="Yost W."/>
            <person name="Jha R.K."/>
            <person name="Patterson J."/>
            <person name="Monnat R.J. Jr."/>
            <person name="Barlow S.B."/>
            <person name="Starkenburg S.R."/>
            <person name="Cattolico R.A."/>
        </authorList>
    </citation>
    <scope>NUCLEOTIDE SEQUENCE</scope>
    <source>
        <strain evidence="10">CCMP291</strain>
    </source>
</reference>
<dbReference type="InterPro" id="IPR050291">
    <property type="entry name" value="CDF_Transporter"/>
</dbReference>
<dbReference type="PANTHER" id="PTHR43840:SF15">
    <property type="entry name" value="MITOCHONDRIAL METAL TRANSPORTER 1-RELATED"/>
    <property type="match status" value="1"/>
</dbReference>
<evidence type="ECO:0000256" key="3">
    <source>
        <dbReference type="ARBA" id="ARBA00022448"/>
    </source>
</evidence>
<comment type="subcellular location">
    <subcellularLocation>
        <location evidence="1">Membrane</location>
        <topology evidence="1">Multi-pass membrane protein</topology>
    </subcellularLocation>
</comment>
<evidence type="ECO:0000256" key="2">
    <source>
        <dbReference type="ARBA" id="ARBA00008114"/>
    </source>
</evidence>
<evidence type="ECO:0000256" key="4">
    <source>
        <dbReference type="ARBA" id="ARBA00022692"/>
    </source>
</evidence>
<dbReference type="GO" id="GO:0016020">
    <property type="term" value="C:membrane"/>
    <property type="evidence" value="ECO:0007669"/>
    <property type="project" value="UniProtKB-SubCell"/>
</dbReference>
<name>A0A0M0JN73_9EUKA</name>